<feature type="chain" id="PRO_5045537096" evidence="2">
    <location>
        <begin position="19"/>
        <end position="48"/>
    </location>
</feature>
<proteinExistence type="predicted"/>
<sequence>MKNILTLLILLSCTLATMATPDPKKKNQKKARVTNKTTAMPSPPKNRR</sequence>
<name>A0ABW5J7J7_9BACT</name>
<dbReference type="EMBL" id="JBHULC010000012">
    <property type="protein sequence ID" value="MFD2522056.1"/>
    <property type="molecule type" value="Genomic_DNA"/>
</dbReference>
<keyword evidence="2" id="KW-0732">Signal</keyword>
<gene>
    <name evidence="3" type="ORF">ACFSR2_14245</name>
</gene>
<evidence type="ECO:0000256" key="1">
    <source>
        <dbReference type="SAM" id="MobiDB-lite"/>
    </source>
</evidence>
<keyword evidence="4" id="KW-1185">Reference proteome</keyword>
<evidence type="ECO:0000313" key="3">
    <source>
        <dbReference type="EMBL" id="MFD2522056.1"/>
    </source>
</evidence>
<organism evidence="3 4">
    <name type="scientific">Emticicia soli</name>
    <dbReference type="NCBI Taxonomy" id="2027878"/>
    <lineage>
        <taxon>Bacteria</taxon>
        <taxon>Pseudomonadati</taxon>
        <taxon>Bacteroidota</taxon>
        <taxon>Cytophagia</taxon>
        <taxon>Cytophagales</taxon>
        <taxon>Leadbetterellaceae</taxon>
        <taxon>Emticicia</taxon>
    </lineage>
</organism>
<feature type="signal peptide" evidence="2">
    <location>
        <begin position="1"/>
        <end position="18"/>
    </location>
</feature>
<evidence type="ECO:0000313" key="4">
    <source>
        <dbReference type="Proteomes" id="UP001597510"/>
    </source>
</evidence>
<comment type="caution">
    <text evidence="3">The sequence shown here is derived from an EMBL/GenBank/DDBJ whole genome shotgun (WGS) entry which is preliminary data.</text>
</comment>
<feature type="region of interest" description="Disordered" evidence="1">
    <location>
        <begin position="20"/>
        <end position="48"/>
    </location>
</feature>
<accession>A0ABW5J7J7</accession>
<reference evidence="4" key="1">
    <citation type="journal article" date="2019" name="Int. J. Syst. Evol. Microbiol.">
        <title>The Global Catalogue of Microorganisms (GCM) 10K type strain sequencing project: providing services to taxonomists for standard genome sequencing and annotation.</title>
        <authorList>
            <consortium name="The Broad Institute Genomics Platform"/>
            <consortium name="The Broad Institute Genome Sequencing Center for Infectious Disease"/>
            <person name="Wu L."/>
            <person name="Ma J."/>
        </authorList>
    </citation>
    <scope>NUCLEOTIDE SEQUENCE [LARGE SCALE GENOMIC DNA]</scope>
    <source>
        <strain evidence="4">KCTC 52344</strain>
    </source>
</reference>
<evidence type="ECO:0000256" key="2">
    <source>
        <dbReference type="SAM" id="SignalP"/>
    </source>
</evidence>
<dbReference type="Proteomes" id="UP001597510">
    <property type="component" value="Unassembled WGS sequence"/>
</dbReference>
<dbReference type="RefSeq" id="WP_340239800.1">
    <property type="nucleotide sequence ID" value="NZ_JBBEWC010000015.1"/>
</dbReference>
<protein>
    <submittedName>
        <fullName evidence="3">Uncharacterized protein</fullName>
    </submittedName>
</protein>